<gene>
    <name evidence="1" type="ORF">HH304_05965</name>
</gene>
<dbReference type="Pfam" id="PF08238">
    <property type="entry name" value="Sel1"/>
    <property type="match status" value="3"/>
</dbReference>
<evidence type="ECO:0000313" key="1">
    <source>
        <dbReference type="EMBL" id="NMM47939.1"/>
    </source>
</evidence>
<name>A0A848J0X1_9BACT</name>
<dbReference type="EMBL" id="JABBNU010000003">
    <property type="protein sequence ID" value="NMM47939.1"/>
    <property type="molecule type" value="Genomic_DNA"/>
</dbReference>
<dbReference type="SUPFAM" id="SSF81901">
    <property type="entry name" value="HCP-like"/>
    <property type="match status" value="1"/>
</dbReference>
<dbReference type="RefSeq" id="WP_169678962.1">
    <property type="nucleotide sequence ID" value="NZ_JABBNU010000003.1"/>
</dbReference>
<proteinExistence type="predicted"/>
<comment type="caution">
    <text evidence="1">The sequence shown here is derived from an EMBL/GenBank/DDBJ whole genome shotgun (WGS) entry which is preliminary data.</text>
</comment>
<organism evidence="1 2">
    <name type="scientific">Marinigracilibium pacificum</name>
    <dbReference type="NCBI Taxonomy" id="2729599"/>
    <lineage>
        <taxon>Bacteria</taxon>
        <taxon>Pseudomonadati</taxon>
        <taxon>Bacteroidota</taxon>
        <taxon>Cytophagia</taxon>
        <taxon>Cytophagales</taxon>
        <taxon>Flammeovirgaceae</taxon>
        <taxon>Marinigracilibium</taxon>
    </lineage>
</organism>
<dbReference type="Proteomes" id="UP000559010">
    <property type="component" value="Unassembled WGS sequence"/>
</dbReference>
<dbReference type="InterPro" id="IPR050767">
    <property type="entry name" value="Sel1_AlgK"/>
</dbReference>
<evidence type="ECO:0000313" key="2">
    <source>
        <dbReference type="Proteomes" id="UP000559010"/>
    </source>
</evidence>
<dbReference type="PANTHER" id="PTHR11102">
    <property type="entry name" value="SEL-1-LIKE PROTEIN"/>
    <property type="match status" value="1"/>
</dbReference>
<dbReference type="AlphaFoldDB" id="A0A848J0X1"/>
<reference evidence="1 2" key="1">
    <citation type="submission" date="2020-04" db="EMBL/GenBank/DDBJ databases">
        <title>Flammeovirgaceae bacterium KN852 isolated from deep sea.</title>
        <authorList>
            <person name="Zhang D.-C."/>
        </authorList>
    </citation>
    <scope>NUCLEOTIDE SEQUENCE [LARGE SCALE GENOMIC DNA]</scope>
    <source>
        <strain evidence="1 2">KN852</strain>
    </source>
</reference>
<dbReference type="InterPro" id="IPR006597">
    <property type="entry name" value="Sel1-like"/>
</dbReference>
<keyword evidence="2" id="KW-1185">Reference proteome</keyword>
<protein>
    <submittedName>
        <fullName evidence="1">Sel1 repeat family protein</fullName>
    </submittedName>
</protein>
<dbReference type="InterPro" id="IPR011990">
    <property type="entry name" value="TPR-like_helical_dom_sf"/>
</dbReference>
<dbReference type="GO" id="GO:0036503">
    <property type="term" value="P:ERAD pathway"/>
    <property type="evidence" value="ECO:0007669"/>
    <property type="project" value="TreeGrafter"/>
</dbReference>
<accession>A0A848J0X1</accession>
<sequence>MSNMLPQEYINLLNEIGNNQKSVFYRIEDWNFWPQTIAVDQSNKLINEDLLNENEFAIADNSDGQYLFYKLDQSAPHHIYLADESFGKPFFAYSLDDILHYDKTEELIEATTTENYQSIDISPIKDYPGCVYWYAFSLMTSPYDEDYSEEINEYAATLLRQAAEAGHPEAAAELADYYSFQDDMDIEEVIKWRKKSVELGDEDEKYELADFIIDYKPSDHQLAVKMLEELTEFDRFADRAYLKLSKLYINDEYGIEDHDKAIEYVNKAVSLGNFVAKADLAFYYFNGLGVEMDKEKALKLLIEANDEARKKMGEEPWNEVIEQIKSEI</sequence>
<dbReference type="SMART" id="SM00671">
    <property type="entry name" value="SEL1"/>
    <property type="match status" value="3"/>
</dbReference>
<dbReference type="PANTHER" id="PTHR11102:SF147">
    <property type="entry name" value="SEL1L ADAPTOR SUBUNIT OF ERAD E3 UBIQUITIN LIGASE"/>
    <property type="match status" value="1"/>
</dbReference>
<dbReference type="Gene3D" id="1.25.40.10">
    <property type="entry name" value="Tetratricopeptide repeat domain"/>
    <property type="match status" value="1"/>
</dbReference>